<keyword evidence="2" id="KW-1185">Reference proteome</keyword>
<keyword evidence="1" id="KW-1133">Transmembrane helix</keyword>
<evidence type="ECO:0000313" key="2">
    <source>
        <dbReference type="Proteomes" id="UP000025227"/>
    </source>
</evidence>
<feature type="transmembrane region" description="Helical" evidence="1">
    <location>
        <begin position="14"/>
        <end position="32"/>
    </location>
</feature>
<organism evidence="2 3">
    <name type="scientific">Haemonchus contortus</name>
    <name type="common">Barber pole worm</name>
    <dbReference type="NCBI Taxonomy" id="6289"/>
    <lineage>
        <taxon>Eukaryota</taxon>
        <taxon>Metazoa</taxon>
        <taxon>Ecdysozoa</taxon>
        <taxon>Nematoda</taxon>
        <taxon>Chromadorea</taxon>
        <taxon>Rhabditida</taxon>
        <taxon>Rhabditina</taxon>
        <taxon>Rhabditomorpha</taxon>
        <taxon>Strongyloidea</taxon>
        <taxon>Trichostrongylidae</taxon>
        <taxon>Haemonchus</taxon>
    </lineage>
</organism>
<keyword evidence="1" id="KW-0812">Transmembrane</keyword>
<dbReference type="AlphaFoldDB" id="A0A7I4YR82"/>
<name>A0A7I4YR82_HAECO</name>
<sequence length="173" mass="19293">YIQVSSSLCSDRNLTIMHLQIIFVACCAFLFAQGSTKERNCRKDVPTNVQQILIEVVNKKCKDITKNGGNFTPLSDDKYDCELGQKAFGRGPSDGTDLGLLTFFDGKSNFEFDWEKSLTAAVNFAEDKNTAYMSWIYVVTMDCTAPPELEIMSNIITGVPEHRSSVGINIKKQ</sequence>
<dbReference type="Proteomes" id="UP000025227">
    <property type="component" value="Unplaced"/>
</dbReference>
<proteinExistence type="predicted"/>
<accession>A0A7I4YR82</accession>
<evidence type="ECO:0000313" key="3">
    <source>
        <dbReference type="WBParaSite" id="HCON_00136280-00001"/>
    </source>
</evidence>
<protein>
    <submittedName>
        <fullName evidence="3">Secreted protein</fullName>
    </submittedName>
</protein>
<evidence type="ECO:0000256" key="1">
    <source>
        <dbReference type="SAM" id="Phobius"/>
    </source>
</evidence>
<reference evidence="3" key="1">
    <citation type="submission" date="2020-12" db="UniProtKB">
        <authorList>
            <consortium name="WormBaseParasite"/>
        </authorList>
    </citation>
    <scope>IDENTIFICATION</scope>
    <source>
        <strain evidence="3">MHco3</strain>
    </source>
</reference>
<dbReference type="WBParaSite" id="HCON_00136280-00001">
    <property type="protein sequence ID" value="HCON_00136280-00001"/>
    <property type="gene ID" value="HCON_00136280"/>
</dbReference>
<keyword evidence="1" id="KW-0472">Membrane</keyword>